<reference evidence="2" key="1">
    <citation type="submission" date="2020-01" db="EMBL/GenBank/DDBJ databases">
        <title>Insect and environment-associated Actinomycetes.</title>
        <authorList>
            <person name="Currrie C."/>
            <person name="Chevrette M."/>
            <person name="Carlson C."/>
            <person name="Stubbendieck R."/>
            <person name="Wendt-Pienkowski E."/>
        </authorList>
    </citation>
    <scope>NUCLEOTIDE SEQUENCE</scope>
    <source>
        <strain evidence="2">SID12501</strain>
    </source>
</reference>
<sequence>MAGERTTSRLRPRHRTVRAVVLLTALGTATLTGCGGSGENTAAQDKPAAAAGTPSADHSAATTAPPSTPPPTAKGAATKPAAPAPVSAPAPAPEPASVPTPAADSGPTPGCDHKMPISPDEVAVYGYTPEGGSLSLIVKAGAWGCPDPDTDGPPFVTTGKEYALPLDQAAYVTATNPITESSENQHIGVQELLDWLDAHPDSGLVFKYHAGADGTVDDLQQEFTP</sequence>
<name>A0A6B3BUI2_9ACTN</name>
<dbReference type="AlphaFoldDB" id="A0A6B3BUI2"/>
<accession>A0A6B3BUI2</accession>
<feature type="compositionally biased region" description="Pro residues" evidence="1">
    <location>
        <begin position="82"/>
        <end position="98"/>
    </location>
</feature>
<evidence type="ECO:0008006" key="3">
    <source>
        <dbReference type="Google" id="ProtNLM"/>
    </source>
</evidence>
<feature type="region of interest" description="Disordered" evidence="1">
    <location>
        <begin position="30"/>
        <end position="117"/>
    </location>
</feature>
<gene>
    <name evidence="2" type="ORF">G3I71_19250</name>
</gene>
<dbReference type="PROSITE" id="PS51257">
    <property type="entry name" value="PROKAR_LIPOPROTEIN"/>
    <property type="match status" value="1"/>
</dbReference>
<proteinExistence type="predicted"/>
<dbReference type="RefSeq" id="WP_164316046.1">
    <property type="nucleotide sequence ID" value="NZ_JAAGLU010000015.1"/>
</dbReference>
<evidence type="ECO:0000313" key="2">
    <source>
        <dbReference type="EMBL" id="NEC87916.1"/>
    </source>
</evidence>
<comment type="caution">
    <text evidence="2">The sequence shown here is derived from an EMBL/GenBank/DDBJ whole genome shotgun (WGS) entry which is preliminary data.</text>
</comment>
<dbReference type="EMBL" id="JAAGLU010000015">
    <property type="protein sequence ID" value="NEC87916.1"/>
    <property type="molecule type" value="Genomic_DNA"/>
</dbReference>
<evidence type="ECO:0000256" key="1">
    <source>
        <dbReference type="SAM" id="MobiDB-lite"/>
    </source>
</evidence>
<protein>
    <recommendedName>
        <fullName evidence="3">Lipoprotein</fullName>
    </recommendedName>
</protein>
<organism evidence="2">
    <name type="scientific">Streptomyces sp. SID12501</name>
    <dbReference type="NCBI Taxonomy" id="2706042"/>
    <lineage>
        <taxon>Bacteria</taxon>
        <taxon>Bacillati</taxon>
        <taxon>Actinomycetota</taxon>
        <taxon>Actinomycetes</taxon>
        <taxon>Kitasatosporales</taxon>
        <taxon>Streptomycetaceae</taxon>
        <taxon>Streptomyces</taxon>
    </lineage>
</organism>
<feature type="compositionally biased region" description="Low complexity" evidence="1">
    <location>
        <begin position="53"/>
        <end position="65"/>
    </location>
</feature>